<protein>
    <submittedName>
        <fullName evidence="2">Uncharacterized protein</fullName>
    </submittedName>
</protein>
<comment type="caution">
    <text evidence="2">The sequence shown here is derived from an EMBL/GenBank/DDBJ whole genome shotgun (WGS) entry which is preliminary data.</text>
</comment>
<reference evidence="2 3" key="1">
    <citation type="journal article" date="2020" name="Microorganisms">
        <title>Osmotic Adaptation and Compatible Solute Biosynthesis of Phototrophic Bacteria as Revealed from Genome Analyses.</title>
        <authorList>
            <person name="Imhoff J.F."/>
            <person name="Rahn T."/>
            <person name="Kunzel S."/>
            <person name="Keller A."/>
            <person name="Neulinger S.C."/>
        </authorList>
    </citation>
    <scope>NUCLEOTIDE SEQUENCE [LARGE SCALE GENOMIC DNA]</scope>
    <source>
        <strain evidence="2 3">DSM 6210</strain>
    </source>
</reference>
<keyword evidence="3" id="KW-1185">Reference proteome</keyword>
<evidence type="ECO:0000313" key="3">
    <source>
        <dbReference type="Proteomes" id="UP000748752"/>
    </source>
</evidence>
<feature type="transmembrane region" description="Helical" evidence="1">
    <location>
        <begin position="56"/>
        <end position="76"/>
    </location>
</feature>
<accession>A0ABS1CHR9</accession>
<dbReference type="RefSeq" id="WP_200237758.1">
    <property type="nucleotide sequence ID" value="NZ_NRRV01000026.1"/>
</dbReference>
<name>A0ABS1CHR9_9GAMM</name>
<feature type="transmembrane region" description="Helical" evidence="1">
    <location>
        <begin position="33"/>
        <end position="49"/>
    </location>
</feature>
<keyword evidence="1" id="KW-1133">Transmembrane helix</keyword>
<dbReference type="Proteomes" id="UP000748752">
    <property type="component" value="Unassembled WGS sequence"/>
</dbReference>
<feature type="transmembrane region" description="Helical" evidence="1">
    <location>
        <begin position="96"/>
        <end position="116"/>
    </location>
</feature>
<keyword evidence="1" id="KW-0812">Transmembrane</keyword>
<organism evidence="2 3">
    <name type="scientific">Thiohalocapsa halophila</name>
    <dbReference type="NCBI Taxonomy" id="69359"/>
    <lineage>
        <taxon>Bacteria</taxon>
        <taxon>Pseudomonadati</taxon>
        <taxon>Pseudomonadota</taxon>
        <taxon>Gammaproteobacteria</taxon>
        <taxon>Chromatiales</taxon>
        <taxon>Chromatiaceae</taxon>
        <taxon>Thiohalocapsa</taxon>
    </lineage>
</organism>
<evidence type="ECO:0000256" key="1">
    <source>
        <dbReference type="SAM" id="Phobius"/>
    </source>
</evidence>
<dbReference type="SUPFAM" id="SSF101307">
    <property type="entry name" value="YutG-like"/>
    <property type="match status" value="1"/>
</dbReference>
<evidence type="ECO:0000313" key="2">
    <source>
        <dbReference type="EMBL" id="MBK1631475.1"/>
    </source>
</evidence>
<dbReference type="EMBL" id="NRRV01000026">
    <property type="protein sequence ID" value="MBK1631475.1"/>
    <property type="molecule type" value="Genomic_DNA"/>
</dbReference>
<dbReference type="InterPro" id="IPR036681">
    <property type="entry name" value="PgpA-like_sf"/>
</dbReference>
<proteinExistence type="predicted"/>
<keyword evidence="1" id="KW-0472">Membrane</keyword>
<gene>
    <name evidence="2" type="ORF">CKO31_12125</name>
</gene>
<sequence>MRIVLIVLATAWAIGALFAFVLTREKTLDAKLTAGYLVAWPALLVLVYINQPLPLWIGLPVMFGFIPWFLAGPHLWQIVKDPSSSKPDEVIGIPIAYWKWGSIAAVVLGVLFNALVRP</sequence>